<sequence>MSSYFFLHHGGIANSKTSKILLHAATESDISSKKSRLHSFANALSFTKSSDLVIVSTCCSIDSLTV</sequence>
<gene>
    <name evidence="1" type="ORF">TL16_g05838</name>
</gene>
<evidence type="ECO:0000313" key="2">
    <source>
        <dbReference type="Proteomes" id="UP001162640"/>
    </source>
</evidence>
<dbReference type="Proteomes" id="UP001162640">
    <property type="component" value="Unassembled WGS sequence"/>
</dbReference>
<organism evidence="1 2">
    <name type="scientific">Triparma laevis f. inornata</name>
    <dbReference type="NCBI Taxonomy" id="1714386"/>
    <lineage>
        <taxon>Eukaryota</taxon>
        <taxon>Sar</taxon>
        <taxon>Stramenopiles</taxon>
        <taxon>Ochrophyta</taxon>
        <taxon>Bolidophyceae</taxon>
        <taxon>Parmales</taxon>
        <taxon>Triparmaceae</taxon>
        <taxon>Triparma</taxon>
    </lineage>
</organism>
<protein>
    <submittedName>
        <fullName evidence="1">Uncharacterized protein</fullName>
    </submittedName>
</protein>
<comment type="caution">
    <text evidence="1">The sequence shown here is derived from an EMBL/GenBank/DDBJ whole genome shotgun (WGS) entry which is preliminary data.</text>
</comment>
<dbReference type="EMBL" id="BLQM01000173">
    <property type="protein sequence ID" value="GMH72142.1"/>
    <property type="molecule type" value="Genomic_DNA"/>
</dbReference>
<proteinExistence type="predicted"/>
<reference evidence="2" key="1">
    <citation type="journal article" date="2023" name="Commun. Biol.">
        <title>Genome analysis of Parmales, the sister group of diatoms, reveals the evolutionary specialization of diatoms from phago-mixotrophs to photoautotrophs.</title>
        <authorList>
            <person name="Ban H."/>
            <person name="Sato S."/>
            <person name="Yoshikawa S."/>
            <person name="Yamada K."/>
            <person name="Nakamura Y."/>
            <person name="Ichinomiya M."/>
            <person name="Sato N."/>
            <person name="Blanc-Mathieu R."/>
            <person name="Endo H."/>
            <person name="Kuwata A."/>
            <person name="Ogata H."/>
        </authorList>
    </citation>
    <scope>NUCLEOTIDE SEQUENCE [LARGE SCALE GENOMIC DNA]</scope>
</reference>
<name>A0A9W7AMN0_9STRA</name>
<accession>A0A9W7AMN0</accession>
<dbReference type="AlphaFoldDB" id="A0A9W7AMN0"/>
<evidence type="ECO:0000313" key="1">
    <source>
        <dbReference type="EMBL" id="GMH72142.1"/>
    </source>
</evidence>